<evidence type="ECO:0000313" key="2">
    <source>
        <dbReference type="EMBL" id="OXB06626.1"/>
    </source>
</evidence>
<feature type="transmembrane region" description="Helical" evidence="1">
    <location>
        <begin position="55"/>
        <end position="77"/>
    </location>
</feature>
<evidence type="ECO:0000313" key="3">
    <source>
        <dbReference type="Proteomes" id="UP000198381"/>
    </source>
</evidence>
<keyword evidence="1" id="KW-0812">Transmembrane</keyword>
<dbReference type="EMBL" id="MUHD01000024">
    <property type="protein sequence ID" value="OXB06626.1"/>
    <property type="molecule type" value="Genomic_DNA"/>
</dbReference>
<dbReference type="InterPro" id="IPR025962">
    <property type="entry name" value="SdpI/YhfL"/>
</dbReference>
<comment type="caution">
    <text evidence="2">The sequence shown here is derived from an EMBL/GenBank/DDBJ whole genome shotgun (WGS) entry which is preliminary data.</text>
</comment>
<protein>
    <recommendedName>
        <fullName evidence="4">SdpI/YhfL protein family protein</fullName>
    </recommendedName>
</protein>
<gene>
    <name evidence="2" type="ORF">B0A81_13080</name>
</gene>
<keyword evidence="1" id="KW-1133">Transmembrane helix</keyword>
<dbReference type="Pfam" id="PF13630">
    <property type="entry name" value="SdpI"/>
    <property type="match status" value="1"/>
</dbReference>
<dbReference type="Proteomes" id="UP000198381">
    <property type="component" value="Unassembled WGS sequence"/>
</dbReference>
<accession>A0ABX4CUA1</accession>
<dbReference type="RefSeq" id="WP_123922181.1">
    <property type="nucleotide sequence ID" value="NZ_MUHD01000024.1"/>
</dbReference>
<evidence type="ECO:0008006" key="4">
    <source>
        <dbReference type="Google" id="ProtNLM"/>
    </source>
</evidence>
<evidence type="ECO:0000256" key="1">
    <source>
        <dbReference type="SAM" id="Phobius"/>
    </source>
</evidence>
<feature type="transmembrane region" description="Helical" evidence="1">
    <location>
        <begin position="83"/>
        <end position="101"/>
    </location>
</feature>
<keyword evidence="1" id="KW-0472">Membrane</keyword>
<feature type="transmembrane region" description="Helical" evidence="1">
    <location>
        <begin position="6"/>
        <end position="26"/>
    </location>
</feature>
<keyword evidence="3" id="KW-1185">Reference proteome</keyword>
<reference evidence="2 3" key="1">
    <citation type="submission" date="2016-11" db="EMBL/GenBank/DDBJ databases">
        <title>Whole genomes of Flavobacteriaceae.</title>
        <authorList>
            <person name="Stine C."/>
            <person name="Li C."/>
            <person name="Tadesse D."/>
        </authorList>
    </citation>
    <scope>NUCLEOTIDE SEQUENCE [LARGE SCALE GENOMIC DNA]</scope>
    <source>
        <strain evidence="2 3">CCUG 60112</strain>
    </source>
</reference>
<organism evidence="2 3">
    <name type="scientific">Flavobacterium plurextorum</name>
    <dbReference type="NCBI Taxonomy" id="1114867"/>
    <lineage>
        <taxon>Bacteria</taxon>
        <taxon>Pseudomonadati</taxon>
        <taxon>Bacteroidota</taxon>
        <taxon>Flavobacteriia</taxon>
        <taxon>Flavobacteriales</taxon>
        <taxon>Flavobacteriaceae</taxon>
        <taxon>Flavobacterium</taxon>
    </lineage>
</organism>
<sequence>MEIITLILKNPVILISLIVIVLFKLFPPKKINSFYGYRTTNSIKNKSNWDFAQKYSAHLLIILLTPLLLFQVLLYFIYGSTTIIDLSIVFCLLISFGIVIYKTEKKLTTISN</sequence>
<proteinExistence type="predicted"/>
<name>A0ABX4CUA1_9FLAO</name>